<evidence type="ECO:0000256" key="2">
    <source>
        <dbReference type="ARBA" id="ARBA00023295"/>
    </source>
</evidence>
<keyword evidence="1 4" id="KW-0378">Hydrolase</keyword>
<gene>
    <name evidence="4" type="ORF">F4Y42_00815</name>
</gene>
<proteinExistence type="predicted"/>
<dbReference type="GO" id="GO:0006152">
    <property type="term" value="P:purine nucleoside catabolic process"/>
    <property type="evidence" value="ECO:0007669"/>
    <property type="project" value="TreeGrafter"/>
</dbReference>
<sequence length="312" mass="34869">MRFPPLDRQFLIDRLQPPSGPVRTVLDTDTYNEVDDQFAVVYALLSPERVRVEALHAAPFHNSRSTGPGDGMEKSFEEIHRLLERLPAVGPAKKESVKRGSTQWLPSEGVPVESEATADLIERALASSPNDPLYVVAIGAITNVASALLLEPEIRRRIVLVWLGGHALHWPDTREFNLRQDPAASKVVLDCGVPLVLFPCMGVVSHLHTTKPEMAEHVQGKGAIGDYLFQTYSDYHTDHFAYSKQIWDLAPMGWLVNPEWAQMDVVSAPRLTDSVSWAFDESRHPISCARHVDRDGIFRDLFLKLDKAASPH</sequence>
<accession>A0A6B0YQB6</accession>
<dbReference type="Gene3D" id="3.90.245.10">
    <property type="entry name" value="Ribonucleoside hydrolase-like"/>
    <property type="match status" value="1"/>
</dbReference>
<comment type="caution">
    <text evidence="4">The sequence shown here is derived from an EMBL/GenBank/DDBJ whole genome shotgun (WGS) entry which is preliminary data.</text>
</comment>
<dbReference type="GO" id="GO:0005829">
    <property type="term" value="C:cytosol"/>
    <property type="evidence" value="ECO:0007669"/>
    <property type="project" value="TreeGrafter"/>
</dbReference>
<dbReference type="Pfam" id="PF01156">
    <property type="entry name" value="IU_nuc_hydro"/>
    <property type="match status" value="1"/>
</dbReference>
<dbReference type="AlphaFoldDB" id="A0A6B0YQB6"/>
<evidence type="ECO:0000313" key="4">
    <source>
        <dbReference type="EMBL" id="MXY91972.1"/>
    </source>
</evidence>
<dbReference type="InterPro" id="IPR036452">
    <property type="entry name" value="Ribo_hydro-like"/>
</dbReference>
<dbReference type="SUPFAM" id="SSF53590">
    <property type="entry name" value="Nucleoside hydrolase"/>
    <property type="match status" value="1"/>
</dbReference>
<organism evidence="4">
    <name type="scientific">Caldilineaceae bacterium SB0664_bin_27</name>
    <dbReference type="NCBI Taxonomy" id="2605260"/>
    <lineage>
        <taxon>Bacteria</taxon>
        <taxon>Bacillati</taxon>
        <taxon>Chloroflexota</taxon>
        <taxon>Caldilineae</taxon>
        <taxon>Caldilineales</taxon>
        <taxon>Caldilineaceae</taxon>
    </lineage>
</organism>
<evidence type="ECO:0000259" key="3">
    <source>
        <dbReference type="Pfam" id="PF01156"/>
    </source>
</evidence>
<dbReference type="EMBL" id="VXRG01000007">
    <property type="protein sequence ID" value="MXY91972.1"/>
    <property type="molecule type" value="Genomic_DNA"/>
</dbReference>
<dbReference type="InterPro" id="IPR023186">
    <property type="entry name" value="IUNH"/>
</dbReference>
<keyword evidence="2" id="KW-0326">Glycosidase</keyword>
<protein>
    <submittedName>
        <fullName evidence="4">Nucleoside hydrolase</fullName>
    </submittedName>
</protein>
<evidence type="ECO:0000256" key="1">
    <source>
        <dbReference type="ARBA" id="ARBA00022801"/>
    </source>
</evidence>
<reference evidence="4" key="1">
    <citation type="submission" date="2019-09" db="EMBL/GenBank/DDBJ databases">
        <title>Characterisation of the sponge microbiome using genome-centric metagenomics.</title>
        <authorList>
            <person name="Engelberts J.P."/>
            <person name="Robbins S.J."/>
            <person name="De Goeij J.M."/>
            <person name="Aranda M."/>
            <person name="Bell S.C."/>
            <person name="Webster N.S."/>
        </authorList>
    </citation>
    <scope>NUCLEOTIDE SEQUENCE</scope>
    <source>
        <strain evidence="4">SB0664_bin_27</strain>
    </source>
</reference>
<feature type="domain" description="Inosine/uridine-preferring nucleoside hydrolase" evidence="3">
    <location>
        <begin position="25"/>
        <end position="297"/>
    </location>
</feature>
<dbReference type="PANTHER" id="PTHR12304:SF4">
    <property type="entry name" value="URIDINE NUCLEOSIDASE"/>
    <property type="match status" value="1"/>
</dbReference>
<dbReference type="GO" id="GO:0008477">
    <property type="term" value="F:purine nucleosidase activity"/>
    <property type="evidence" value="ECO:0007669"/>
    <property type="project" value="TreeGrafter"/>
</dbReference>
<name>A0A6B0YQB6_9CHLR</name>
<dbReference type="PANTHER" id="PTHR12304">
    <property type="entry name" value="INOSINE-URIDINE PREFERRING NUCLEOSIDE HYDROLASE"/>
    <property type="match status" value="1"/>
</dbReference>
<dbReference type="InterPro" id="IPR001910">
    <property type="entry name" value="Inosine/uridine_hydrolase_dom"/>
</dbReference>